<keyword evidence="5 10" id="KW-0810">Translation regulation</keyword>
<dbReference type="HAMAP" id="MF_01318_B">
    <property type="entry name" value="Ribosomal_uL1_B"/>
    <property type="match status" value="1"/>
</dbReference>
<comment type="function">
    <text evidence="10">Binds directly to 23S rRNA. The L1 stalk is quite mobile in the ribosome, and is involved in E site tRNA release.</text>
</comment>
<dbReference type="PIRSF" id="PIRSF002155">
    <property type="entry name" value="Ribosomal_L1"/>
    <property type="match status" value="1"/>
</dbReference>
<name>A0A511HGH1_9BACT</name>
<dbReference type="AlphaFoldDB" id="A0A511HGH1"/>
<organism evidence="12 15">
    <name type="scientific">Myxococcus virescens</name>
    <dbReference type="NCBI Taxonomy" id="83456"/>
    <lineage>
        <taxon>Bacteria</taxon>
        <taxon>Pseudomonadati</taxon>
        <taxon>Myxococcota</taxon>
        <taxon>Myxococcia</taxon>
        <taxon>Myxococcales</taxon>
        <taxon>Cystobacterineae</taxon>
        <taxon>Myxococcaceae</taxon>
        <taxon>Myxococcus</taxon>
    </lineage>
</organism>
<keyword evidence="8 10" id="KW-0687">Ribonucleoprotein</keyword>
<comment type="caution">
    <text evidence="12">The sequence shown here is derived from an EMBL/GenBank/DDBJ whole genome shotgun (WGS) entry which is preliminary data.</text>
</comment>
<dbReference type="InterPro" id="IPR002143">
    <property type="entry name" value="Ribosomal_uL1"/>
</dbReference>
<comment type="subunit">
    <text evidence="10">Part of the 50S ribosomal subunit.</text>
</comment>
<dbReference type="CDD" id="cd00403">
    <property type="entry name" value="Ribosomal_L1"/>
    <property type="match status" value="1"/>
</dbReference>
<dbReference type="GO" id="GO:0006412">
    <property type="term" value="P:translation"/>
    <property type="evidence" value="ECO:0007669"/>
    <property type="project" value="UniProtKB-UniRule"/>
</dbReference>
<dbReference type="GO" id="GO:0000049">
    <property type="term" value="F:tRNA binding"/>
    <property type="evidence" value="ECO:0007669"/>
    <property type="project" value="UniProtKB-KW"/>
</dbReference>
<dbReference type="Proteomes" id="UP000321224">
    <property type="component" value="Unassembled WGS sequence"/>
</dbReference>
<keyword evidence="14" id="KW-1185">Reference proteome</keyword>
<dbReference type="SUPFAM" id="SSF56808">
    <property type="entry name" value="Ribosomal protein L1"/>
    <property type="match status" value="1"/>
</dbReference>
<dbReference type="InterPro" id="IPR005878">
    <property type="entry name" value="Ribosom_uL1_bac-type"/>
</dbReference>
<dbReference type="GO" id="GO:0003735">
    <property type="term" value="F:structural constituent of ribosome"/>
    <property type="evidence" value="ECO:0007669"/>
    <property type="project" value="InterPro"/>
</dbReference>
<evidence type="ECO:0000313" key="12">
    <source>
        <dbReference type="EMBL" id="GEL72662.1"/>
    </source>
</evidence>
<evidence type="ECO:0000256" key="4">
    <source>
        <dbReference type="ARBA" id="ARBA00022730"/>
    </source>
</evidence>
<evidence type="ECO:0000256" key="7">
    <source>
        <dbReference type="ARBA" id="ARBA00022980"/>
    </source>
</evidence>
<dbReference type="GO" id="GO:0006417">
    <property type="term" value="P:regulation of translation"/>
    <property type="evidence" value="ECO:0007669"/>
    <property type="project" value="UniProtKB-KW"/>
</dbReference>
<evidence type="ECO:0000256" key="9">
    <source>
        <dbReference type="ARBA" id="ARBA00035241"/>
    </source>
</evidence>
<evidence type="ECO:0000256" key="6">
    <source>
        <dbReference type="ARBA" id="ARBA00022884"/>
    </source>
</evidence>
<dbReference type="Gene3D" id="3.40.50.790">
    <property type="match status" value="1"/>
</dbReference>
<evidence type="ECO:0000313" key="15">
    <source>
        <dbReference type="Proteomes" id="UP000321224"/>
    </source>
</evidence>
<dbReference type="EMBL" id="BJVY01000026">
    <property type="protein sequence ID" value="GEL72662.1"/>
    <property type="molecule type" value="Genomic_DNA"/>
</dbReference>
<dbReference type="NCBIfam" id="TIGR01169">
    <property type="entry name" value="rplA_bact"/>
    <property type="match status" value="1"/>
</dbReference>
<dbReference type="Gene3D" id="3.30.190.20">
    <property type="match status" value="1"/>
</dbReference>
<dbReference type="PANTHER" id="PTHR36427">
    <property type="entry name" value="54S RIBOSOMAL PROTEIN L1, MITOCHONDRIAL"/>
    <property type="match status" value="1"/>
</dbReference>
<dbReference type="GO" id="GO:0019843">
    <property type="term" value="F:rRNA binding"/>
    <property type="evidence" value="ECO:0007669"/>
    <property type="project" value="UniProtKB-UniRule"/>
</dbReference>
<evidence type="ECO:0000256" key="5">
    <source>
        <dbReference type="ARBA" id="ARBA00022845"/>
    </source>
</evidence>
<evidence type="ECO:0000313" key="14">
    <source>
        <dbReference type="Proteomes" id="UP000198717"/>
    </source>
</evidence>
<reference evidence="12 15" key="2">
    <citation type="submission" date="2019-07" db="EMBL/GenBank/DDBJ databases">
        <title>Whole genome shotgun sequence of Myxococcus virescens NBRC 100334.</title>
        <authorList>
            <person name="Hosoyama A."/>
            <person name="Uohara A."/>
            <person name="Ohji S."/>
            <person name="Ichikawa N."/>
        </authorList>
    </citation>
    <scope>NUCLEOTIDE SEQUENCE [LARGE SCALE GENOMIC DNA]</scope>
    <source>
        <strain evidence="12 15">NBRC 100334</strain>
    </source>
</reference>
<gene>
    <name evidence="10 12" type="primary">rplA</name>
    <name evidence="12" type="ORF">MVI01_44460</name>
    <name evidence="13" type="ORF">SAMN04488504_120100</name>
</gene>
<evidence type="ECO:0000313" key="13">
    <source>
        <dbReference type="EMBL" id="SDF11725.1"/>
    </source>
</evidence>
<evidence type="ECO:0000256" key="10">
    <source>
        <dbReference type="HAMAP-Rule" id="MF_01318"/>
    </source>
</evidence>
<evidence type="ECO:0000256" key="8">
    <source>
        <dbReference type="ARBA" id="ARBA00023274"/>
    </source>
</evidence>
<dbReference type="RefSeq" id="WP_090494982.1">
    <property type="nucleotide sequence ID" value="NZ_BJVY01000026.1"/>
</dbReference>
<evidence type="ECO:0000256" key="1">
    <source>
        <dbReference type="ARBA" id="ARBA00010531"/>
    </source>
</evidence>
<dbReference type="EMBL" id="FNAJ01000020">
    <property type="protein sequence ID" value="SDF11725.1"/>
    <property type="molecule type" value="Genomic_DNA"/>
</dbReference>
<protein>
    <recommendedName>
        <fullName evidence="9 10">Large ribosomal subunit protein uL1</fullName>
    </recommendedName>
</protein>
<keyword evidence="7 10" id="KW-0689">Ribosomal protein</keyword>
<keyword evidence="6 10" id="KW-0694">RNA-binding</keyword>
<sequence length="237" mass="25161">MAKTGKKFRAAAALVDRDKRYAVAEGFQLLKKTVEARSTKYDQTVDVSINLGVDPKHADQMVRGAVVLPHGTGATVRVAVFAKGEKATDATNAGADVVGAEDLQKRIEEGFLDFDTVIATPDMMGVVGRLGKVLGPRGLMPNPKVGTVTMDVAKAIRDAKGGKVDFRAEKAGIVHAKLGKSSFEVEKLEANFNALVDLVMKLKPAAAKGVYLQGIAISSSMGPGIKLDTMEIKMRHG</sequence>
<dbReference type="InterPro" id="IPR023674">
    <property type="entry name" value="Ribosomal_uL1-like"/>
</dbReference>
<keyword evidence="4 10" id="KW-0699">rRNA-binding</keyword>
<dbReference type="PROSITE" id="PS01199">
    <property type="entry name" value="RIBOSOMAL_L1"/>
    <property type="match status" value="1"/>
</dbReference>
<dbReference type="Pfam" id="PF00687">
    <property type="entry name" value="Ribosomal_L1"/>
    <property type="match status" value="1"/>
</dbReference>
<comment type="function">
    <text evidence="10">Protein L1 is also a translational repressor protein, it controls the translation of the L11 operon by binding to its mRNA.</text>
</comment>
<dbReference type="InterPro" id="IPR016095">
    <property type="entry name" value="Ribosomal_uL1_3-a/b-sand"/>
</dbReference>
<reference evidence="13 14" key="1">
    <citation type="submission" date="2016-10" db="EMBL/GenBank/DDBJ databases">
        <authorList>
            <person name="Varghese N."/>
            <person name="Submissions S."/>
        </authorList>
    </citation>
    <scope>NUCLEOTIDE SEQUENCE [LARGE SCALE GENOMIC DNA]</scope>
    <source>
        <strain evidence="13 14">DSM 2260</strain>
    </source>
</reference>
<accession>A0A511HGH1</accession>
<keyword evidence="3 10" id="KW-0820">tRNA-binding</keyword>
<dbReference type="FunFam" id="3.40.50.790:FF:000001">
    <property type="entry name" value="50S ribosomal protein L1"/>
    <property type="match status" value="1"/>
</dbReference>
<keyword evidence="2 10" id="KW-0678">Repressor</keyword>
<evidence type="ECO:0000256" key="3">
    <source>
        <dbReference type="ARBA" id="ARBA00022555"/>
    </source>
</evidence>
<proteinExistence type="inferred from homology"/>
<evidence type="ECO:0000256" key="2">
    <source>
        <dbReference type="ARBA" id="ARBA00022491"/>
    </source>
</evidence>
<evidence type="ECO:0000256" key="11">
    <source>
        <dbReference type="RuleBase" id="RU000659"/>
    </source>
</evidence>
<comment type="similarity">
    <text evidence="1 10 11">Belongs to the universal ribosomal protein uL1 family.</text>
</comment>
<dbReference type="PANTHER" id="PTHR36427:SF3">
    <property type="entry name" value="LARGE RIBOSOMAL SUBUNIT PROTEIN UL1M"/>
    <property type="match status" value="1"/>
</dbReference>
<dbReference type="Proteomes" id="UP000198717">
    <property type="component" value="Unassembled WGS sequence"/>
</dbReference>
<dbReference type="InterPro" id="IPR028364">
    <property type="entry name" value="Ribosomal_uL1/biogenesis"/>
</dbReference>
<dbReference type="InterPro" id="IPR023673">
    <property type="entry name" value="Ribosomal_uL1_CS"/>
</dbReference>
<dbReference type="GO" id="GO:0022625">
    <property type="term" value="C:cytosolic large ribosomal subunit"/>
    <property type="evidence" value="ECO:0007669"/>
    <property type="project" value="TreeGrafter"/>
</dbReference>